<reference evidence="2 3" key="1">
    <citation type="journal article" date="2018" name="Genomics">
        <title>Molecular footprints of inshore aquatic adaptation in Indo-Pacific humpback dolphin (Sousa chinensis).</title>
        <authorList>
            <person name="Ming Y."/>
            <person name="Jian J."/>
            <person name="Yu F."/>
            <person name="Yu X."/>
            <person name="Wang J."/>
            <person name="Liu W."/>
        </authorList>
    </citation>
    <scope>NUCLEOTIDE SEQUENCE [LARGE SCALE GENOMIC DNA]</scope>
    <source>
        <strain evidence="2">MY-2018</strain>
        <tissue evidence="2">Skin</tissue>
    </source>
</reference>
<dbReference type="AlphaFoldDB" id="A0A484GR41"/>
<evidence type="ECO:0000256" key="1">
    <source>
        <dbReference type="SAM" id="MobiDB-lite"/>
    </source>
</evidence>
<protein>
    <submittedName>
        <fullName evidence="2">Uncharacterized protein</fullName>
    </submittedName>
</protein>
<evidence type="ECO:0000313" key="2">
    <source>
        <dbReference type="EMBL" id="TEA38367.1"/>
    </source>
</evidence>
<feature type="non-terminal residue" evidence="2">
    <location>
        <position position="47"/>
    </location>
</feature>
<name>A0A484GR41_SOUCH</name>
<feature type="non-terminal residue" evidence="2">
    <location>
        <position position="1"/>
    </location>
</feature>
<keyword evidence="3" id="KW-1185">Reference proteome</keyword>
<organism evidence="2 3">
    <name type="scientific">Sousa chinensis</name>
    <name type="common">Indo-pacific humpbacked dolphin</name>
    <name type="synonym">Steno chinensis</name>
    <dbReference type="NCBI Taxonomy" id="103600"/>
    <lineage>
        <taxon>Eukaryota</taxon>
        <taxon>Metazoa</taxon>
        <taxon>Chordata</taxon>
        <taxon>Craniata</taxon>
        <taxon>Vertebrata</taxon>
        <taxon>Euteleostomi</taxon>
        <taxon>Mammalia</taxon>
        <taxon>Eutheria</taxon>
        <taxon>Laurasiatheria</taxon>
        <taxon>Artiodactyla</taxon>
        <taxon>Whippomorpha</taxon>
        <taxon>Cetacea</taxon>
        <taxon>Odontoceti</taxon>
        <taxon>Delphinidae</taxon>
        <taxon>Sousa</taxon>
    </lineage>
</organism>
<feature type="region of interest" description="Disordered" evidence="1">
    <location>
        <begin position="14"/>
        <end position="47"/>
    </location>
</feature>
<proteinExistence type="predicted"/>
<evidence type="ECO:0000313" key="3">
    <source>
        <dbReference type="Proteomes" id="UP000295264"/>
    </source>
</evidence>
<sequence>SLLVQWLRLRALNAGSPGSIPDQETRSHTPQLRVCRPQLKTPHAATK</sequence>
<gene>
    <name evidence="2" type="ORF">DBR06_SOUSAS110238</name>
</gene>
<dbReference type="EMBL" id="QWLN02004798">
    <property type="protein sequence ID" value="TEA38367.1"/>
    <property type="molecule type" value="Genomic_DNA"/>
</dbReference>
<accession>A0A484GR41</accession>
<dbReference type="Proteomes" id="UP000295264">
    <property type="component" value="Unassembled WGS sequence"/>
</dbReference>
<comment type="caution">
    <text evidence="2">The sequence shown here is derived from an EMBL/GenBank/DDBJ whole genome shotgun (WGS) entry which is preliminary data.</text>
</comment>